<protein>
    <submittedName>
        <fullName evidence="2">MH2 domain-containing protein</fullName>
    </submittedName>
</protein>
<evidence type="ECO:0000313" key="1">
    <source>
        <dbReference type="Proteomes" id="UP000095286"/>
    </source>
</evidence>
<organism evidence="1 2">
    <name type="scientific">Rhabditophanes sp. KR3021</name>
    <dbReference type="NCBI Taxonomy" id="114890"/>
    <lineage>
        <taxon>Eukaryota</taxon>
        <taxon>Metazoa</taxon>
        <taxon>Ecdysozoa</taxon>
        <taxon>Nematoda</taxon>
        <taxon>Chromadorea</taxon>
        <taxon>Rhabditida</taxon>
        <taxon>Tylenchina</taxon>
        <taxon>Panagrolaimomorpha</taxon>
        <taxon>Strongyloidoidea</taxon>
        <taxon>Alloionematidae</taxon>
        <taxon>Rhabditophanes</taxon>
    </lineage>
</organism>
<sequence length="611" mass="70517">MATTSCTKHITRQMENIEISHPTCEAQVWKQLGKQLINVKIRGNVTERDYEDLRVFIQILKMSNANIFSLLKLIEERNVQDCFIIHNPLIDDLANHYNPFFWSYKLFIDPQVREIFQLYGSEPSCKKPFYMGCTEQCISPFHYETVVGFKELGQYKHILENMDGNIYIPGIQDVILKSAIFNKIQNYGNGNSHFRNTTDVHYIRTPVLQIVSILPAYSSRTYMLAKSETSTTFNRKYVNSKITYGDIYGLNKLNRDQQLVILKAAFGKNLTKYPEAKLQIDFFSYSSNKGWYMKTKEIDGPGTDFHYFTSNLSMCSVYFYEYGRYVGQYNSKIHKKFQLSMEDTSDDRNQVNLGDFLLSMTSENKDDMLTKLSGGFSFEDSHGDVFFKNNTKSTLYMQCLSYNFRRNVNAIDVVGVMPGTEFCCQSFGQLSEIVRLNNNDDNFMCPSVIDKLCTIRTSFWHQIGDGKDHQTMASAPFFIEIQFNNAAEMSKNHMHYCLTKSKLITDERLRTPCAIHEGQCMMVVQLVNGLITDIERDCVSSCSQQCFETGYGLTIKRCIRCCDTNLCNDFHIYDMDPLDVDPYKIKPSSGTTSSIPYFLYLLPLFSCCYLN</sequence>
<reference evidence="2" key="1">
    <citation type="submission" date="2016-11" db="UniProtKB">
        <authorList>
            <consortium name="WormBaseParasite"/>
        </authorList>
    </citation>
    <scope>IDENTIFICATION</scope>
    <source>
        <strain evidence="2">KR3021</strain>
    </source>
</reference>
<name>A0AC35TJG8_9BILA</name>
<accession>A0AC35TJG8</accession>
<proteinExistence type="predicted"/>
<evidence type="ECO:0000313" key="2">
    <source>
        <dbReference type="WBParaSite" id="RSKR_0000114100.1"/>
    </source>
</evidence>
<dbReference type="WBParaSite" id="RSKR_0000114100.1">
    <property type="protein sequence ID" value="RSKR_0000114100.1"/>
    <property type="gene ID" value="RSKR_0000114100"/>
</dbReference>
<dbReference type="Proteomes" id="UP000095286">
    <property type="component" value="Unplaced"/>
</dbReference>